<dbReference type="STRING" id="1818881.A3196_12815"/>
<proteinExistence type="predicted"/>
<evidence type="ECO:0000313" key="6">
    <source>
        <dbReference type="Proteomes" id="UP000094849"/>
    </source>
</evidence>
<comment type="caution">
    <text evidence="5">The sequence shown here is derived from an EMBL/GenBank/DDBJ whole genome shotgun (WGS) entry which is preliminary data.</text>
</comment>
<evidence type="ECO:0000256" key="1">
    <source>
        <dbReference type="ARBA" id="ARBA00022737"/>
    </source>
</evidence>
<evidence type="ECO:0000256" key="3">
    <source>
        <dbReference type="SAM" id="SignalP"/>
    </source>
</evidence>
<accession>A0A1E2US50</accession>
<dbReference type="Pfam" id="PF05593">
    <property type="entry name" value="RHS_repeat"/>
    <property type="match status" value="1"/>
</dbReference>
<organism evidence="5 6">
    <name type="scientific">Candidatus Thiodiazotropha endoloripes</name>
    <dbReference type="NCBI Taxonomy" id="1818881"/>
    <lineage>
        <taxon>Bacteria</taxon>
        <taxon>Pseudomonadati</taxon>
        <taxon>Pseudomonadota</taxon>
        <taxon>Gammaproteobacteria</taxon>
        <taxon>Chromatiales</taxon>
        <taxon>Sedimenticolaceae</taxon>
        <taxon>Candidatus Thiodiazotropha</taxon>
    </lineage>
</organism>
<dbReference type="InterPro" id="IPR022385">
    <property type="entry name" value="Rhs_assc_core"/>
</dbReference>
<feature type="chain" id="PRO_5009119164" description="Teneurin-like YD-shell domain-containing protein" evidence="3">
    <location>
        <begin position="34"/>
        <end position="871"/>
    </location>
</feature>
<feature type="domain" description="Teneurin-like YD-shell" evidence="4">
    <location>
        <begin position="479"/>
        <end position="740"/>
    </location>
</feature>
<dbReference type="InterPro" id="IPR031325">
    <property type="entry name" value="RHS_repeat"/>
</dbReference>
<dbReference type="InterPro" id="IPR056823">
    <property type="entry name" value="TEN-like_YD-shell"/>
</dbReference>
<evidence type="ECO:0000313" key="5">
    <source>
        <dbReference type="EMBL" id="ODB97559.1"/>
    </source>
</evidence>
<gene>
    <name evidence="5" type="ORF">A3196_12815</name>
</gene>
<dbReference type="PANTHER" id="PTHR32305">
    <property type="match status" value="1"/>
</dbReference>
<keyword evidence="3" id="KW-0732">Signal</keyword>
<dbReference type="AlphaFoldDB" id="A0A1E2US50"/>
<name>A0A1E2US50_9GAMM</name>
<dbReference type="NCBIfam" id="TIGR01643">
    <property type="entry name" value="YD_repeat_2x"/>
    <property type="match status" value="5"/>
</dbReference>
<sequence length="871" mass="95761">MDMSKSTMTFTPKNLTLWAGLSLGLMLPLTALADRTVSYTYTVHGQVETIDGPRVDVTDVTSYGYDENGNRNSITNALNQTTQITAHDASGRPLTIVSPNGLTTTRSYDLRGRMIQQTVSDGTTSRTTDYDYDAVGNLIQVTLPDGNSISYDYDAAHRLTGLEDQLGNRIDYTLDDMGNRLSEQVSDPTGTLNRTKQQVYDQLSQLDQSIDSENHTTDFDYDPSGNLTRTLDANLNPTAQTYDPLNRLSQTTDAKNGITQYSYDTQDNLTQVTDPTGLVTSYEYDALGNLISLTSPDTGVTTYTYDEAGNRLTQIDARNVTTSYSYDALNRLTNIIYPDTSLNISYTYDQGTHGIGLLTQMSDAEGTTDYQYNAFGELTQVTRISQDGVTTSFTYGYNPQGQLISQSYPSGHSVLYSYAQGQLTGLSLERPDGTTQSLVNQIQRLPFGPINAMAFGNGLQLSRTFDQDYQLIAQTLSGVLNDSYGHDPVGNITSWQDLIQTSRDQSFDYDELDRLTDAIGAYGDLDYSYDAIGNRLNLTEDGVSESYNYASDSHRLEEILGVTTDTRQYDAAGNTISSLLGSYTYDDHNRLVGFTKTGTTASYGYNGKGERVRKTVNGTITRFRFGPSGALLGEYDQSGQAIQEYVYLEGQPVAQLQGIAPVQVAYLHTDHLGAVVKATDGAGSVVWDSDRRPFGERAVTVAQVEMQLGFPGQYFDEETGSYYNYFRDYDPTTGRYLQSDPIGLEGGLNTYSYVLNNPLRWADPTGEAVPLVWWGASGIATVVVGWGASNAWQDSSDWDGILPDGTFPDSAADDRPDCPPENDDDDCEKEMKVCHRKCADNCTGMGYGSSANACYRRCVRTCLPGHCAENY</sequence>
<dbReference type="PANTHER" id="PTHR32305:SF15">
    <property type="entry name" value="PROTEIN RHSA-RELATED"/>
    <property type="match status" value="1"/>
</dbReference>
<feature type="domain" description="Teneurin-like YD-shell" evidence="4">
    <location>
        <begin position="198"/>
        <end position="382"/>
    </location>
</feature>
<dbReference type="InterPro" id="IPR006530">
    <property type="entry name" value="YD"/>
</dbReference>
<protein>
    <recommendedName>
        <fullName evidence="4">Teneurin-like YD-shell domain-containing protein</fullName>
    </recommendedName>
</protein>
<reference evidence="5 6" key="1">
    <citation type="submission" date="2016-03" db="EMBL/GenBank/DDBJ databases">
        <title>Chemosynthetic sulphur-oxidizing symbionts of marine invertebrate animals are capable of nitrogen fixation.</title>
        <authorList>
            <person name="Petersen J.M."/>
            <person name="Kemper A."/>
            <person name="Gruber-Vodicka H."/>
            <person name="Cardini U."/>
            <person name="Geest Mvander."/>
            <person name="Kleiner M."/>
            <person name="Bulgheresi S."/>
            <person name="Fussmann M."/>
            <person name="Herbold C."/>
            <person name="Seah B.K.B."/>
            <person name="Antony C.Paul."/>
            <person name="Liu D."/>
            <person name="Belitz A."/>
            <person name="Weber M."/>
        </authorList>
    </citation>
    <scope>NUCLEOTIDE SEQUENCE [LARGE SCALE GENOMIC DNA]</scope>
    <source>
        <strain evidence="5">G_D</strain>
    </source>
</reference>
<dbReference type="NCBIfam" id="TIGR03696">
    <property type="entry name" value="Rhs_assc_core"/>
    <property type="match status" value="1"/>
</dbReference>
<feature type="signal peptide" evidence="3">
    <location>
        <begin position="1"/>
        <end position="33"/>
    </location>
</feature>
<feature type="domain" description="Teneurin-like YD-shell" evidence="4">
    <location>
        <begin position="33"/>
        <end position="172"/>
    </location>
</feature>
<dbReference type="InterPro" id="IPR050708">
    <property type="entry name" value="T6SS_VgrG/RHS"/>
</dbReference>
<dbReference type="Gene3D" id="2.180.10.10">
    <property type="entry name" value="RHS repeat-associated core"/>
    <property type="match status" value="2"/>
</dbReference>
<dbReference type="OrthoDB" id="9815414at2"/>
<dbReference type="EMBL" id="LVJZ01000003">
    <property type="protein sequence ID" value="ODB97559.1"/>
    <property type="molecule type" value="Genomic_DNA"/>
</dbReference>
<keyword evidence="6" id="KW-1185">Reference proteome</keyword>
<dbReference type="Pfam" id="PF25023">
    <property type="entry name" value="TEN_YD-shell"/>
    <property type="match status" value="3"/>
</dbReference>
<evidence type="ECO:0000256" key="2">
    <source>
        <dbReference type="SAM" id="MobiDB-lite"/>
    </source>
</evidence>
<evidence type="ECO:0000259" key="4">
    <source>
        <dbReference type="Pfam" id="PF25023"/>
    </source>
</evidence>
<feature type="region of interest" description="Disordered" evidence="2">
    <location>
        <begin position="803"/>
        <end position="823"/>
    </location>
</feature>
<keyword evidence="1" id="KW-0677">Repeat</keyword>
<dbReference type="Proteomes" id="UP000094849">
    <property type="component" value="Unassembled WGS sequence"/>
</dbReference>